<dbReference type="EMBL" id="CP129683">
    <property type="protein sequence ID" value="XDS50781.1"/>
    <property type="molecule type" value="Genomic_DNA"/>
</dbReference>
<dbReference type="GO" id="GO:0006950">
    <property type="term" value="P:response to stress"/>
    <property type="evidence" value="ECO:0007669"/>
    <property type="project" value="TreeGrafter"/>
</dbReference>
<dbReference type="Pfam" id="PF01047">
    <property type="entry name" value="MarR"/>
    <property type="match status" value="1"/>
</dbReference>
<protein>
    <submittedName>
        <fullName evidence="5">MarR family transcriptional regulator</fullName>
    </submittedName>
</protein>
<dbReference type="EMBL" id="CP129682">
    <property type="protein sequence ID" value="XDS49565.1"/>
    <property type="molecule type" value="Genomic_DNA"/>
</dbReference>
<reference evidence="5" key="1">
    <citation type="submission" date="2023-07" db="EMBL/GenBank/DDBJ databases">
        <title>Bifidobacterium aquikefiriaerophilum sp. nov. and Bifidobacterium eccum sp. nov., isolated from water kefir.</title>
        <authorList>
            <person name="Breselge S."/>
            <person name="Bellassi P."/>
            <person name="Barcenilla C."/>
            <person name="Alvarez-Ordonez A."/>
            <person name="Morelli L."/>
            <person name="Cotter P.D."/>
        </authorList>
    </citation>
    <scope>NUCLEOTIDE SEQUENCE</scope>
    <source>
        <strain evidence="6">WK012_4_13</strain>
        <strain evidence="5">WK013_4_14</strain>
        <strain evidence="4">WK048_4_13</strain>
    </source>
</reference>
<accession>A0AB39ULB5</accession>
<comment type="subcellular location">
    <subcellularLocation>
        <location evidence="1">Cytoplasm</location>
    </subcellularLocation>
</comment>
<dbReference type="InterPro" id="IPR036390">
    <property type="entry name" value="WH_DNA-bd_sf"/>
</dbReference>
<evidence type="ECO:0000256" key="2">
    <source>
        <dbReference type="SAM" id="MobiDB-lite"/>
    </source>
</evidence>
<organism evidence="5">
    <name type="scientific">Bifidobacterium fermentum</name>
    <dbReference type="NCBI Taxonomy" id="3059035"/>
    <lineage>
        <taxon>Bacteria</taxon>
        <taxon>Bacillati</taxon>
        <taxon>Actinomycetota</taxon>
        <taxon>Actinomycetes</taxon>
        <taxon>Bifidobacteriales</taxon>
        <taxon>Bifidobacteriaceae</taxon>
        <taxon>Bifidobacterium</taxon>
    </lineage>
</organism>
<dbReference type="InterPro" id="IPR036388">
    <property type="entry name" value="WH-like_DNA-bd_sf"/>
</dbReference>
<feature type="domain" description="HTH marR-type" evidence="3">
    <location>
        <begin position="16"/>
        <end position="175"/>
    </location>
</feature>
<dbReference type="PRINTS" id="PR00598">
    <property type="entry name" value="HTHMARR"/>
</dbReference>
<dbReference type="Gene3D" id="1.10.10.10">
    <property type="entry name" value="Winged helix-like DNA-binding domain superfamily/Winged helix DNA-binding domain"/>
    <property type="match status" value="1"/>
</dbReference>
<gene>
    <name evidence="6" type="ORF">QN062_00755</name>
    <name evidence="5" type="ORF">QN216_04765</name>
    <name evidence="4" type="ORF">QN217_05685</name>
</gene>
<dbReference type="PANTHER" id="PTHR33164">
    <property type="entry name" value="TRANSCRIPTIONAL REGULATOR, MARR FAMILY"/>
    <property type="match status" value="1"/>
</dbReference>
<sequence length="179" mass="20176">MTQTDTFNEFDILDDPRQLPRYMYICSKEIIKAYTPYLEPLNLTYTQYLTMIALWDAYDGEEDGGKGDDREGHDREGHNRDKGRKGGAPNVKELGTTLYLDSGTLTPLLKKLEAEGFITRRRSKVDERSVNVELTAKGLALRAKTIGISGQILSRVGLTQSEAVTLFRLLRKSLSNLSE</sequence>
<feature type="compositionally biased region" description="Basic and acidic residues" evidence="2">
    <location>
        <begin position="63"/>
        <end position="80"/>
    </location>
</feature>
<dbReference type="RefSeq" id="WP_369341743.1">
    <property type="nucleotide sequence ID" value="NZ_CP129675.1"/>
</dbReference>
<dbReference type="GO" id="GO:0005737">
    <property type="term" value="C:cytoplasm"/>
    <property type="evidence" value="ECO:0007669"/>
    <property type="project" value="UniProtKB-SubCell"/>
</dbReference>
<name>A0AB39ULB5_9BIFI</name>
<dbReference type="AlphaFoldDB" id="A0AB39ULB5"/>
<dbReference type="SMART" id="SM00347">
    <property type="entry name" value="HTH_MARR"/>
    <property type="match status" value="1"/>
</dbReference>
<dbReference type="InterPro" id="IPR000835">
    <property type="entry name" value="HTH_MarR-typ"/>
</dbReference>
<evidence type="ECO:0000313" key="4">
    <source>
        <dbReference type="EMBL" id="XDS45654.1"/>
    </source>
</evidence>
<dbReference type="EMBL" id="CP129675">
    <property type="protein sequence ID" value="XDS45654.1"/>
    <property type="molecule type" value="Genomic_DNA"/>
</dbReference>
<proteinExistence type="predicted"/>
<evidence type="ECO:0000313" key="5">
    <source>
        <dbReference type="EMBL" id="XDS49565.1"/>
    </source>
</evidence>
<evidence type="ECO:0000256" key="1">
    <source>
        <dbReference type="ARBA" id="ARBA00004496"/>
    </source>
</evidence>
<dbReference type="GO" id="GO:0003700">
    <property type="term" value="F:DNA-binding transcription factor activity"/>
    <property type="evidence" value="ECO:0007669"/>
    <property type="project" value="InterPro"/>
</dbReference>
<dbReference type="InterPro" id="IPR039422">
    <property type="entry name" value="MarR/SlyA-like"/>
</dbReference>
<feature type="region of interest" description="Disordered" evidence="2">
    <location>
        <begin position="63"/>
        <end position="90"/>
    </location>
</feature>
<dbReference type="PANTHER" id="PTHR33164:SF5">
    <property type="entry name" value="ORGANIC HYDROPEROXIDE RESISTANCE TRANSCRIPTIONAL REGULATOR"/>
    <property type="match status" value="1"/>
</dbReference>
<dbReference type="PROSITE" id="PS50995">
    <property type="entry name" value="HTH_MARR_2"/>
    <property type="match status" value="1"/>
</dbReference>
<evidence type="ECO:0000259" key="3">
    <source>
        <dbReference type="PROSITE" id="PS50995"/>
    </source>
</evidence>
<dbReference type="KEGG" id="bfk:QN062_00755"/>
<evidence type="ECO:0000313" key="6">
    <source>
        <dbReference type="EMBL" id="XDS50781.1"/>
    </source>
</evidence>
<dbReference type="SUPFAM" id="SSF46785">
    <property type="entry name" value="Winged helix' DNA-binding domain"/>
    <property type="match status" value="1"/>
</dbReference>